<keyword evidence="2" id="KW-1185">Reference proteome</keyword>
<dbReference type="STRING" id="758825.SAMN02982985_05217"/>
<name>A0A1I4THT8_9BURK</name>
<proteinExistence type="predicted"/>
<evidence type="ECO:0008006" key="3">
    <source>
        <dbReference type="Google" id="ProtNLM"/>
    </source>
</evidence>
<dbReference type="AlphaFoldDB" id="A0A1I4THT8"/>
<dbReference type="OrthoDB" id="8701971at2"/>
<evidence type="ECO:0000313" key="2">
    <source>
        <dbReference type="Proteomes" id="UP000199470"/>
    </source>
</evidence>
<dbReference type="RefSeq" id="WP_093390618.1">
    <property type="nucleotide sequence ID" value="NZ_FOTW01000031.1"/>
</dbReference>
<protein>
    <recommendedName>
        <fullName evidence="3">Inclusion body protein</fullName>
    </recommendedName>
</protein>
<gene>
    <name evidence="1" type="ORF">SAMN02982985_05217</name>
</gene>
<reference evidence="1 2" key="1">
    <citation type="submission" date="2016-10" db="EMBL/GenBank/DDBJ databases">
        <authorList>
            <person name="de Groot N.N."/>
        </authorList>
    </citation>
    <scope>NUCLEOTIDE SEQUENCE [LARGE SCALE GENOMIC DNA]</scope>
    <source>
        <strain evidence="1 2">ATCC 43154</strain>
    </source>
</reference>
<accession>A0A1I4THT8</accession>
<dbReference type="Proteomes" id="UP000199470">
    <property type="component" value="Unassembled WGS sequence"/>
</dbReference>
<organism evidence="1 2">
    <name type="scientific">Rugamonas rubra</name>
    <dbReference type="NCBI Taxonomy" id="758825"/>
    <lineage>
        <taxon>Bacteria</taxon>
        <taxon>Pseudomonadati</taxon>
        <taxon>Pseudomonadota</taxon>
        <taxon>Betaproteobacteria</taxon>
        <taxon>Burkholderiales</taxon>
        <taxon>Oxalobacteraceae</taxon>
        <taxon>Telluria group</taxon>
        <taxon>Rugamonas</taxon>
    </lineage>
</organism>
<dbReference type="EMBL" id="FOTW01000031">
    <property type="protein sequence ID" value="SFM76203.1"/>
    <property type="molecule type" value="Genomic_DNA"/>
</dbReference>
<sequence length="193" mass="20461">MKPLSAAPIVLLKVNFDADQLSSLLRYRLERPAAAAAAAAEPPPEPDDGMYADSLHFGPGEQLSVRVVGGGGPGFVGFQVVDACLITRPQVLLRGADFGTRYAPPSMFAQSLGATLALGLDLDVGAPVVDPDGYLRVAQTWKSTLDVVGAAGIWELSFVLTVRILRDDGSEPLRVFFFDPESEVGGPSTVKRH</sequence>
<evidence type="ECO:0000313" key="1">
    <source>
        <dbReference type="EMBL" id="SFM76203.1"/>
    </source>
</evidence>